<evidence type="ECO:0000259" key="6">
    <source>
        <dbReference type="Pfam" id="PF01507"/>
    </source>
</evidence>
<keyword evidence="4" id="KW-0479">Metal-binding</keyword>
<dbReference type="Pfam" id="PF01507">
    <property type="entry name" value="PAPS_reduct"/>
    <property type="match status" value="1"/>
</dbReference>
<evidence type="ECO:0000256" key="3">
    <source>
        <dbReference type="ARBA" id="ARBA00024327"/>
    </source>
</evidence>
<dbReference type="RefSeq" id="WP_344569112.1">
    <property type="nucleotide sequence ID" value="NZ_BAAARJ010000019.1"/>
</dbReference>
<comment type="subcellular location">
    <subcellularLocation>
        <location evidence="4">Cytoplasm</location>
    </subcellularLocation>
</comment>
<comment type="pathway">
    <text evidence="3 4">Sulfur metabolism; hydrogen sulfide biosynthesis; sulfite from sulfate.</text>
</comment>
<feature type="domain" description="Phosphoadenosine phosphosulphate reductase" evidence="6">
    <location>
        <begin position="80"/>
        <end position="242"/>
    </location>
</feature>
<dbReference type="HAMAP" id="MF_00063">
    <property type="entry name" value="CysH"/>
    <property type="match status" value="1"/>
</dbReference>
<keyword evidence="2 4" id="KW-0560">Oxidoreductase</keyword>
<feature type="binding site" evidence="4">
    <location>
        <position position="237"/>
    </location>
    <ligand>
        <name>[4Fe-4S] cluster</name>
        <dbReference type="ChEBI" id="CHEBI:49883"/>
    </ligand>
</feature>
<dbReference type="PANTHER" id="PTHR46509">
    <property type="entry name" value="PHOSPHOADENOSINE PHOSPHOSULFATE REDUCTASE"/>
    <property type="match status" value="1"/>
</dbReference>
<accession>A0ABN3QNA7</accession>
<organism evidence="7 8">
    <name type="scientific">Streptomyces axinellae</name>
    <dbReference type="NCBI Taxonomy" id="552788"/>
    <lineage>
        <taxon>Bacteria</taxon>
        <taxon>Bacillati</taxon>
        <taxon>Actinomycetota</taxon>
        <taxon>Actinomycetes</taxon>
        <taxon>Kitasatosporales</taxon>
        <taxon>Streptomycetaceae</taxon>
        <taxon>Streptomyces</taxon>
    </lineage>
</organism>
<feature type="region of interest" description="Disordered" evidence="5">
    <location>
        <begin position="1"/>
        <end position="41"/>
    </location>
</feature>
<sequence length="266" mass="29185">MTTDHLRKQLSRNGVVSTAPDKEHGSPSAASAAPPQEQRSPDELARLAETAGRELEDAPALEVLRWAAGTFGRRFCVTSSMEDAVVAHLASRVFPGVSVVFLDTGYHFPETIGTRDAVEAVMDVEVITLTPRQTVAQQDAEYGPRLHDRDPNLCCALRKVQPLEEGLRTYDAWATGLRRDESPTRARTPVVGWDERRKKVKVSPIARWTQQDVDSYIAEHGVLTNPLLSDGYTSVGCAPCTRRVLAGEDARAGRWAGLDKTECGLH</sequence>
<dbReference type="InterPro" id="IPR014729">
    <property type="entry name" value="Rossmann-like_a/b/a_fold"/>
</dbReference>
<comment type="function">
    <text evidence="4">Catalyzes the formation of sulfite from adenosine 5'-phosphosulfate (APS) using thioredoxin as an electron donor.</text>
</comment>
<evidence type="ECO:0000256" key="4">
    <source>
        <dbReference type="HAMAP-Rule" id="MF_00063"/>
    </source>
</evidence>
<evidence type="ECO:0000313" key="8">
    <source>
        <dbReference type="Proteomes" id="UP001501447"/>
    </source>
</evidence>
<evidence type="ECO:0000256" key="2">
    <source>
        <dbReference type="ARBA" id="ARBA00023002"/>
    </source>
</evidence>
<comment type="cofactor">
    <cofactor evidence="4">
        <name>[4Fe-4S] cluster</name>
        <dbReference type="ChEBI" id="CHEBI:49883"/>
    </cofactor>
    <text evidence="4">Binds 1 [4Fe-4S] cluster per subunit.</text>
</comment>
<feature type="active site" description="Nucleophile; cysteine thiosulfonate intermediate" evidence="4">
    <location>
        <position position="263"/>
    </location>
</feature>
<keyword evidence="4" id="KW-0408">Iron</keyword>
<dbReference type="NCBIfam" id="TIGR00434">
    <property type="entry name" value="cysH"/>
    <property type="match status" value="1"/>
</dbReference>
<dbReference type="NCBIfam" id="NF002537">
    <property type="entry name" value="PRK02090.1"/>
    <property type="match status" value="1"/>
</dbReference>
<comment type="similarity">
    <text evidence="1 4">Belongs to the PAPS reductase family. CysH subfamily.</text>
</comment>
<dbReference type="InterPro" id="IPR004511">
    <property type="entry name" value="PAPS/APS_Rdtase"/>
</dbReference>
<dbReference type="Gene3D" id="3.40.50.620">
    <property type="entry name" value="HUPs"/>
    <property type="match status" value="1"/>
</dbReference>
<gene>
    <name evidence="4" type="primary">cysH</name>
    <name evidence="7" type="ORF">GCM10009863_52580</name>
</gene>
<dbReference type="EMBL" id="BAAARJ010000019">
    <property type="protein sequence ID" value="GAA2630526.1"/>
    <property type="molecule type" value="Genomic_DNA"/>
</dbReference>
<dbReference type="CDD" id="cd23945">
    <property type="entry name" value="PAPS_reductase"/>
    <property type="match status" value="1"/>
</dbReference>
<dbReference type="Proteomes" id="UP001501447">
    <property type="component" value="Unassembled WGS sequence"/>
</dbReference>
<dbReference type="PIRSF" id="PIRSF000857">
    <property type="entry name" value="PAPS_reductase"/>
    <property type="match status" value="1"/>
</dbReference>
<comment type="catalytic activity">
    <reaction evidence="4">
        <text>[thioredoxin]-disulfide + sulfite + AMP + 2 H(+) = adenosine 5'-phosphosulfate + [thioredoxin]-dithiol</text>
        <dbReference type="Rhea" id="RHEA:21976"/>
        <dbReference type="Rhea" id="RHEA-COMP:10698"/>
        <dbReference type="Rhea" id="RHEA-COMP:10700"/>
        <dbReference type="ChEBI" id="CHEBI:15378"/>
        <dbReference type="ChEBI" id="CHEBI:17359"/>
        <dbReference type="ChEBI" id="CHEBI:29950"/>
        <dbReference type="ChEBI" id="CHEBI:50058"/>
        <dbReference type="ChEBI" id="CHEBI:58243"/>
        <dbReference type="ChEBI" id="CHEBI:456215"/>
        <dbReference type="EC" id="1.8.4.10"/>
    </reaction>
</comment>
<name>A0ABN3QNA7_9ACTN</name>
<proteinExistence type="inferred from homology"/>
<protein>
    <recommendedName>
        <fullName evidence="4">Adenosine 5'-phosphosulfate reductase</fullName>
        <shortName evidence="4">APS reductase</shortName>
        <ecNumber evidence="4">1.8.4.10</ecNumber>
    </recommendedName>
    <alternativeName>
        <fullName evidence="4">5'-adenylylsulfate reductase</fullName>
    </alternativeName>
    <alternativeName>
        <fullName evidence="4">Thioredoxin-dependent 5'-adenylylsulfate reductase</fullName>
    </alternativeName>
</protein>
<reference evidence="7 8" key="1">
    <citation type="journal article" date="2019" name="Int. J. Syst. Evol. Microbiol.">
        <title>The Global Catalogue of Microorganisms (GCM) 10K type strain sequencing project: providing services to taxonomists for standard genome sequencing and annotation.</title>
        <authorList>
            <consortium name="The Broad Institute Genomics Platform"/>
            <consortium name="The Broad Institute Genome Sequencing Center for Infectious Disease"/>
            <person name="Wu L."/>
            <person name="Ma J."/>
        </authorList>
    </citation>
    <scope>NUCLEOTIDE SEQUENCE [LARGE SCALE GENOMIC DNA]</scope>
    <source>
        <strain evidence="7 8">JCM 16373</strain>
    </source>
</reference>
<evidence type="ECO:0000313" key="7">
    <source>
        <dbReference type="EMBL" id="GAA2630526.1"/>
    </source>
</evidence>
<keyword evidence="4" id="KW-0963">Cytoplasm</keyword>
<feature type="binding site" evidence="4">
    <location>
        <position position="240"/>
    </location>
    <ligand>
        <name>[4Fe-4S] cluster</name>
        <dbReference type="ChEBI" id="CHEBI:49883"/>
    </ligand>
</feature>
<dbReference type="InterPro" id="IPR002500">
    <property type="entry name" value="PAPS_reduct_dom"/>
</dbReference>
<feature type="compositionally biased region" description="Low complexity" evidence="5">
    <location>
        <begin position="26"/>
        <end position="35"/>
    </location>
</feature>
<dbReference type="SUPFAM" id="SSF52402">
    <property type="entry name" value="Adenine nucleotide alpha hydrolases-like"/>
    <property type="match status" value="1"/>
</dbReference>
<dbReference type="PANTHER" id="PTHR46509:SF1">
    <property type="entry name" value="PHOSPHOADENOSINE PHOSPHOSULFATE REDUCTASE"/>
    <property type="match status" value="1"/>
</dbReference>
<comment type="caution">
    <text evidence="7">The sequence shown here is derived from an EMBL/GenBank/DDBJ whole genome shotgun (WGS) entry which is preliminary data.</text>
</comment>
<evidence type="ECO:0000256" key="5">
    <source>
        <dbReference type="SAM" id="MobiDB-lite"/>
    </source>
</evidence>
<evidence type="ECO:0000256" key="1">
    <source>
        <dbReference type="ARBA" id="ARBA00009732"/>
    </source>
</evidence>
<feature type="binding site" evidence="4">
    <location>
        <position position="155"/>
    </location>
    <ligand>
        <name>[4Fe-4S] cluster</name>
        <dbReference type="ChEBI" id="CHEBI:49883"/>
    </ligand>
</feature>
<dbReference type="EC" id="1.8.4.10" evidence="4"/>
<keyword evidence="4" id="KW-0411">Iron-sulfur</keyword>
<keyword evidence="8" id="KW-1185">Reference proteome</keyword>
<feature type="binding site" evidence="4">
    <location>
        <position position="154"/>
    </location>
    <ligand>
        <name>[4Fe-4S] cluster</name>
        <dbReference type="ChEBI" id="CHEBI:49883"/>
    </ligand>
</feature>